<gene>
    <name evidence="2" type="ORF">HOLleu_05788</name>
</gene>
<sequence>MSRSGRRSLSSPAIVQGEDLYNRWQEAKARHREEEHKLLKQKLVLQHKLIAAVDTLSHQRQVDLVKKQAKERAVQRHLKRQKEEAIIKKGKESIARGKLKASNQPRNLKEPSNGNGESEGSRGTDDRQLLSAIPSREDEDSSSRSASMMSAGGDAPHRGTSREVPIEELVEGWDQLPLHKQELYRMFGPDEAECFLHPKMQPERKKVVQVPSSLRRLGGRSGANPLWQLLRDKSHLKLEYADSQIPMELKKAYSAYIREYLTHTKPGARRKFYSEKDLPPSERLEDSRYHEHIREIRHRMELMYRSSLANEDKTNILMHNNPMPDFNDLNGEEGIHRYHPSWADIEDDNDTEEELEYKKWLPPLENTKIQDEVTQQQQAKLSSDLNGLEETTRKQKHHKAHQGQKLTFLTEEDAKSEGQFWRNRRNPEVPQAIIPGHVIAESAAEGKGVDQRSIGNQGHVLPGGSNSFTSHSVMGGPRSLSSRAKWQPLTLSALGDHRPTVDIQASEDFRFGRPSTWKPVVASHSFVS</sequence>
<dbReference type="EMBL" id="JAIZAY010000002">
    <property type="protein sequence ID" value="KAJ8046942.1"/>
    <property type="molecule type" value="Genomic_DNA"/>
</dbReference>
<dbReference type="PANTHER" id="PTHR37352">
    <property type="entry name" value="TESTIS-SPECIFIC GENE 13 PROTEIN"/>
    <property type="match status" value="1"/>
</dbReference>
<organism evidence="2 3">
    <name type="scientific">Holothuria leucospilota</name>
    <name type="common">Black long sea cucumber</name>
    <name type="synonym">Mertensiothuria leucospilota</name>
    <dbReference type="NCBI Taxonomy" id="206669"/>
    <lineage>
        <taxon>Eukaryota</taxon>
        <taxon>Metazoa</taxon>
        <taxon>Echinodermata</taxon>
        <taxon>Eleutherozoa</taxon>
        <taxon>Echinozoa</taxon>
        <taxon>Holothuroidea</taxon>
        <taxon>Aspidochirotacea</taxon>
        <taxon>Aspidochirotida</taxon>
        <taxon>Holothuriidae</taxon>
        <taxon>Holothuria</taxon>
    </lineage>
</organism>
<accession>A0A9Q1CKC2</accession>
<comment type="caution">
    <text evidence="2">The sequence shown here is derived from an EMBL/GenBank/DDBJ whole genome shotgun (WGS) entry which is preliminary data.</text>
</comment>
<evidence type="ECO:0000313" key="3">
    <source>
        <dbReference type="Proteomes" id="UP001152320"/>
    </source>
</evidence>
<name>A0A9Q1CKC2_HOLLE</name>
<feature type="region of interest" description="Disordered" evidence="1">
    <location>
        <begin position="73"/>
        <end position="161"/>
    </location>
</feature>
<dbReference type="AlphaFoldDB" id="A0A9Q1CKC2"/>
<feature type="compositionally biased region" description="Basic and acidic residues" evidence="1">
    <location>
        <begin position="119"/>
        <end position="128"/>
    </location>
</feature>
<feature type="compositionally biased region" description="Basic and acidic residues" evidence="1">
    <location>
        <begin position="81"/>
        <end position="95"/>
    </location>
</feature>
<dbReference type="PANTHER" id="PTHR37352:SF1">
    <property type="entry name" value="TESTIS-SPECIFIC GENE 13 PROTEIN"/>
    <property type="match status" value="1"/>
</dbReference>
<feature type="compositionally biased region" description="Low complexity" evidence="1">
    <location>
        <begin position="143"/>
        <end position="153"/>
    </location>
</feature>
<dbReference type="InterPro" id="IPR029241">
    <property type="entry name" value="TSGA13"/>
</dbReference>
<proteinExistence type="predicted"/>
<keyword evidence="3" id="KW-1185">Reference proteome</keyword>
<dbReference type="Proteomes" id="UP001152320">
    <property type="component" value="Chromosome 2"/>
</dbReference>
<dbReference type="OrthoDB" id="9946729at2759"/>
<evidence type="ECO:0000256" key="1">
    <source>
        <dbReference type="SAM" id="MobiDB-lite"/>
    </source>
</evidence>
<evidence type="ECO:0000313" key="2">
    <source>
        <dbReference type="EMBL" id="KAJ8046942.1"/>
    </source>
</evidence>
<protein>
    <submittedName>
        <fullName evidence="2">Uncharacterized protein</fullName>
    </submittedName>
</protein>
<reference evidence="2" key="1">
    <citation type="submission" date="2021-10" db="EMBL/GenBank/DDBJ databases">
        <title>Tropical sea cucumber genome reveals ecological adaptation and Cuvierian tubules defense mechanism.</title>
        <authorList>
            <person name="Chen T."/>
        </authorList>
    </citation>
    <scope>NUCLEOTIDE SEQUENCE</scope>
    <source>
        <strain evidence="2">Nanhai2018</strain>
        <tissue evidence="2">Muscle</tissue>
    </source>
</reference>